<protein>
    <submittedName>
        <fullName evidence="6">Thermonuclease family protein</fullName>
    </submittedName>
</protein>
<accession>A0A8J6Y2P7</accession>
<keyword evidence="2" id="KW-0255">Endonuclease</keyword>
<dbReference type="Gene3D" id="2.40.50.90">
    <property type="match status" value="1"/>
</dbReference>
<sequence>MTATRCRLVMLLAVAILTAVACSSAGPPVGETFQVVQVRDGDTIVVSMAGRKENVRLLGVDTPEMNYKKGEPDEGALAATLFTREQVQGGSVALTADALNQDRDHYGRLLRYVHLEGGDLLNVELIRNGYGFAFLQFPLTKREQLVEAEIEARNRGLGLWAPNRIQSIPYDQADRFEGRVVAAHGVIVAAKTVDGGSGGRLCFLNFHTDYKKYLSVVIHEADFSRFGGDPEQRYQGEAVTVTGQVRDHRGRLQIRAVDPGQITTGN</sequence>
<keyword evidence="3" id="KW-0378">Hydrolase</keyword>
<proteinExistence type="predicted"/>
<organism evidence="6 7">
    <name type="scientific">Candidatus Polarisedimenticola svalbardensis</name>
    <dbReference type="NCBI Taxonomy" id="2886004"/>
    <lineage>
        <taxon>Bacteria</taxon>
        <taxon>Pseudomonadati</taxon>
        <taxon>Acidobacteriota</taxon>
        <taxon>Candidatus Polarisedimenticolia</taxon>
        <taxon>Candidatus Polarisedimenticolales</taxon>
        <taxon>Candidatus Polarisedimenticolaceae</taxon>
        <taxon>Candidatus Polarisedimenticola</taxon>
    </lineage>
</organism>
<dbReference type="Proteomes" id="UP000648239">
    <property type="component" value="Unassembled WGS sequence"/>
</dbReference>
<dbReference type="GO" id="GO:0016787">
    <property type="term" value="F:hydrolase activity"/>
    <property type="evidence" value="ECO:0007669"/>
    <property type="project" value="UniProtKB-KW"/>
</dbReference>
<dbReference type="SMART" id="SM00318">
    <property type="entry name" value="SNc"/>
    <property type="match status" value="1"/>
</dbReference>
<evidence type="ECO:0000256" key="3">
    <source>
        <dbReference type="ARBA" id="ARBA00022801"/>
    </source>
</evidence>
<dbReference type="SUPFAM" id="SSF50199">
    <property type="entry name" value="Staphylococcal nuclease"/>
    <property type="match status" value="1"/>
</dbReference>
<dbReference type="GO" id="GO:0004519">
    <property type="term" value="F:endonuclease activity"/>
    <property type="evidence" value="ECO:0007669"/>
    <property type="project" value="UniProtKB-KW"/>
</dbReference>
<evidence type="ECO:0000313" key="6">
    <source>
        <dbReference type="EMBL" id="MBD3868089.1"/>
    </source>
</evidence>
<dbReference type="InterPro" id="IPR035437">
    <property type="entry name" value="SNase_OB-fold_sf"/>
</dbReference>
<keyword evidence="1" id="KW-0540">Nuclease</keyword>
<dbReference type="PANTHER" id="PTHR12302">
    <property type="entry name" value="EBNA2 BINDING PROTEIN P100"/>
    <property type="match status" value="1"/>
</dbReference>
<dbReference type="PROSITE" id="PS51257">
    <property type="entry name" value="PROKAR_LIPOPROTEIN"/>
    <property type="match status" value="1"/>
</dbReference>
<dbReference type="Pfam" id="PF00565">
    <property type="entry name" value="SNase"/>
    <property type="match status" value="1"/>
</dbReference>
<keyword evidence="4" id="KW-0732">Signal</keyword>
<evidence type="ECO:0000256" key="2">
    <source>
        <dbReference type="ARBA" id="ARBA00022759"/>
    </source>
</evidence>
<dbReference type="InterPro" id="IPR002071">
    <property type="entry name" value="Thermonucl_AS"/>
</dbReference>
<evidence type="ECO:0000259" key="5">
    <source>
        <dbReference type="PROSITE" id="PS50830"/>
    </source>
</evidence>
<dbReference type="InterPro" id="IPR016071">
    <property type="entry name" value="Staphylococal_nuclease_OB-fold"/>
</dbReference>
<evidence type="ECO:0000256" key="1">
    <source>
        <dbReference type="ARBA" id="ARBA00022722"/>
    </source>
</evidence>
<feature type="chain" id="PRO_5035219385" evidence="4">
    <location>
        <begin position="22"/>
        <end position="266"/>
    </location>
</feature>
<name>A0A8J6Y2P7_9BACT</name>
<comment type="caution">
    <text evidence="6">The sequence shown here is derived from an EMBL/GenBank/DDBJ whole genome shotgun (WGS) entry which is preliminary data.</text>
</comment>
<dbReference type="GO" id="GO:0003676">
    <property type="term" value="F:nucleic acid binding"/>
    <property type="evidence" value="ECO:0007669"/>
    <property type="project" value="InterPro"/>
</dbReference>
<dbReference type="PROSITE" id="PS50830">
    <property type="entry name" value="TNASE_3"/>
    <property type="match status" value="1"/>
</dbReference>
<dbReference type="PANTHER" id="PTHR12302:SF3">
    <property type="entry name" value="SERINE_THREONINE-PROTEIN KINASE 31"/>
    <property type="match status" value="1"/>
</dbReference>
<feature type="signal peptide" evidence="4">
    <location>
        <begin position="1"/>
        <end position="21"/>
    </location>
</feature>
<dbReference type="PROSITE" id="PS01123">
    <property type="entry name" value="TNASE_1"/>
    <property type="match status" value="1"/>
</dbReference>
<evidence type="ECO:0000313" key="7">
    <source>
        <dbReference type="Proteomes" id="UP000648239"/>
    </source>
</evidence>
<dbReference type="AlphaFoldDB" id="A0A8J6Y2P7"/>
<dbReference type="EMBL" id="JACXWD010000022">
    <property type="protein sequence ID" value="MBD3868089.1"/>
    <property type="molecule type" value="Genomic_DNA"/>
</dbReference>
<reference evidence="6 7" key="1">
    <citation type="submission" date="2020-08" db="EMBL/GenBank/DDBJ databases">
        <title>Acidobacteriota in marine sediments use diverse sulfur dissimilation pathways.</title>
        <authorList>
            <person name="Wasmund K."/>
        </authorList>
    </citation>
    <scope>NUCLEOTIDE SEQUENCE [LARGE SCALE GENOMIC DNA]</scope>
    <source>
        <strain evidence="6">MAG AM4</strain>
    </source>
</reference>
<gene>
    <name evidence="6" type="ORF">IFK94_08185</name>
</gene>
<evidence type="ECO:0000256" key="4">
    <source>
        <dbReference type="SAM" id="SignalP"/>
    </source>
</evidence>
<feature type="domain" description="TNase-like" evidence="5">
    <location>
        <begin position="29"/>
        <end position="162"/>
    </location>
</feature>